<evidence type="ECO:0000313" key="1">
    <source>
        <dbReference type="EMBL" id="SVD76862.1"/>
    </source>
</evidence>
<name>A0A382Y0F6_9ZZZZ</name>
<protein>
    <recommendedName>
        <fullName evidence="2">Cytochrome c-552/4 domain-containing protein</fullName>
    </recommendedName>
</protein>
<dbReference type="AlphaFoldDB" id="A0A382Y0F6"/>
<feature type="non-terminal residue" evidence="1">
    <location>
        <position position="1"/>
    </location>
</feature>
<organism evidence="1">
    <name type="scientific">marine metagenome</name>
    <dbReference type="NCBI Taxonomy" id="408172"/>
    <lineage>
        <taxon>unclassified sequences</taxon>
        <taxon>metagenomes</taxon>
        <taxon>ecological metagenomes</taxon>
    </lineage>
</organism>
<sequence>DPADDLQGHPTAQAGITCTVCHAITNLNSLRGNSDYTIEEPMHYPFASSGSGLLRWVNRQLVKAKPAFHKKTFLKPLHKTPEFCGTCHKVHLPEELNKYKWLRGQNHYDAYHLSGVSGHGVTSFYYPPKAQPNCNGCHMPLEKSADFAAGYFDSTGDLKIHGHQFPSANTAIPELLGLPGKVNEAHRKFLDGVMRLDIFGIKKGGQIDGELTAPLRPKIPSLQPGATYLVEIVIRTVKMGHIFTQGTADSNEVWMDVDLRNGKERIG</sequence>
<evidence type="ECO:0008006" key="2">
    <source>
        <dbReference type="Google" id="ProtNLM"/>
    </source>
</evidence>
<gene>
    <name evidence="1" type="ORF">METZ01_LOCUS429716</name>
</gene>
<reference evidence="1" key="1">
    <citation type="submission" date="2018-05" db="EMBL/GenBank/DDBJ databases">
        <authorList>
            <person name="Lanie J.A."/>
            <person name="Ng W.-L."/>
            <person name="Kazmierczak K.M."/>
            <person name="Andrzejewski T.M."/>
            <person name="Davidsen T.M."/>
            <person name="Wayne K.J."/>
            <person name="Tettelin H."/>
            <person name="Glass J.I."/>
            <person name="Rusch D."/>
            <person name="Podicherti R."/>
            <person name="Tsui H.-C.T."/>
            <person name="Winkler M.E."/>
        </authorList>
    </citation>
    <scope>NUCLEOTIDE SEQUENCE</scope>
</reference>
<feature type="non-terminal residue" evidence="1">
    <location>
        <position position="267"/>
    </location>
</feature>
<dbReference type="EMBL" id="UINC01172004">
    <property type="protein sequence ID" value="SVD76862.1"/>
    <property type="molecule type" value="Genomic_DNA"/>
</dbReference>
<dbReference type="SUPFAM" id="SSF48695">
    <property type="entry name" value="Multiheme cytochromes"/>
    <property type="match status" value="1"/>
</dbReference>
<proteinExistence type="predicted"/>
<dbReference type="InterPro" id="IPR036280">
    <property type="entry name" value="Multihaem_cyt_sf"/>
</dbReference>
<accession>A0A382Y0F6</accession>